<feature type="region of interest" description="Disordered" evidence="1">
    <location>
        <begin position="1"/>
        <end position="35"/>
    </location>
</feature>
<evidence type="ECO:0000313" key="3">
    <source>
        <dbReference type="EMBL" id="WEF34895.1"/>
    </source>
</evidence>
<evidence type="ECO:0000313" key="4">
    <source>
        <dbReference type="Proteomes" id="UP001216510"/>
    </source>
</evidence>
<accession>A0ABY8BG64</accession>
<evidence type="ECO:0008006" key="5">
    <source>
        <dbReference type="Google" id="ProtNLM"/>
    </source>
</evidence>
<protein>
    <recommendedName>
        <fullName evidence="5">DUF1640 domain-containing protein</fullName>
    </recommendedName>
</protein>
<keyword evidence="2" id="KW-0472">Membrane</keyword>
<gene>
    <name evidence="3" type="ORF">PX653_09085</name>
</gene>
<name>A0ABY8BG64_9BURK</name>
<organism evidence="3 4">
    <name type="scientific">Pseudoduganella chitinolytica</name>
    <dbReference type="NCBI Taxonomy" id="34070"/>
    <lineage>
        <taxon>Bacteria</taxon>
        <taxon>Pseudomonadati</taxon>
        <taxon>Pseudomonadota</taxon>
        <taxon>Betaproteobacteria</taxon>
        <taxon>Burkholderiales</taxon>
        <taxon>Oxalobacteraceae</taxon>
        <taxon>Telluria group</taxon>
        <taxon>Pseudoduganella</taxon>
    </lineage>
</organism>
<feature type="transmembrane region" description="Helical" evidence="2">
    <location>
        <begin position="83"/>
        <end position="102"/>
    </location>
</feature>
<dbReference type="Proteomes" id="UP001216510">
    <property type="component" value="Chromosome"/>
</dbReference>
<keyword evidence="2" id="KW-0812">Transmembrane</keyword>
<evidence type="ECO:0000256" key="2">
    <source>
        <dbReference type="SAM" id="Phobius"/>
    </source>
</evidence>
<dbReference type="RefSeq" id="WP_277417566.1">
    <property type="nucleotide sequence ID" value="NZ_CP119083.1"/>
</dbReference>
<proteinExistence type="predicted"/>
<keyword evidence="2" id="KW-1133">Transmembrane helix</keyword>
<evidence type="ECO:0000256" key="1">
    <source>
        <dbReference type="SAM" id="MobiDB-lite"/>
    </source>
</evidence>
<sequence length="106" mass="11857">MSDVRDFTGPLHERARRLRGSVDSGGGPPHDDDMEERVKKLEATAEKTLERLVAIERDVAVMRGNYATKEDLHREINAQTWKLVTFVCGFGTALVGATYFVATHIK</sequence>
<reference evidence="3 4" key="1">
    <citation type="submission" date="2023-02" db="EMBL/GenBank/DDBJ databases">
        <title>Gemone sequence of Telluria chitinolytica ACM 3522T.</title>
        <authorList>
            <person name="Frediansyah A."/>
            <person name="Miess H."/>
            <person name="Gross H."/>
        </authorList>
    </citation>
    <scope>NUCLEOTIDE SEQUENCE [LARGE SCALE GENOMIC DNA]</scope>
    <source>
        <strain evidence="3 4">ACM 3522</strain>
    </source>
</reference>
<keyword evidence="4" id="KW-1185">Reference proteome</keyword>
<dbReference type="EMBL" id="CP119083">
    <property type="protein sequence ID" value="WEF34895.1"/>
    <property type="molecule type" value="Genomic_DNA"/>
</dbReference>